<dbReference type="AlphaFoldDB" id="A0A820MSS0"/>
<evidence type="ECO:0000313" key="6">
    <source>
        <dbReference type="EMBL" id="CAF4378422.1"/>
    </source>
</evidence>
<keyword evidence="3" id="KW-1133">Transmembrane helix</keyword>
<dbReference type="GO" id="GO:0017046">
    <property type="term" value="F:peptide hormone binding"/>
    <property type="evidence" value="ECO:0007669"/>
    <property type="project" value="TreeGrafter"/>
</dbReference>
<protein>
    <recommendedName>
        <fullName evidence="5">Receptor ligand binding region domain-containing protein</fullName>
    </recommendedName>
</protein>
<feature type="domain" description="Receptor ligand binding region" evidence="5">
    <location>
        <begin position="8"/>
        <end position="95"/>
    </location>
</feature>
<feature type="non-terminal residue" evidence="6">
    <location>
        <position position="101"/>
    </location>
</feature>
<proteinExistence type="predicted"/>
<dbReference type="SUPFAM" id="SSF53822">
    <property type="entry name" value="Periplasmic binding protein-like I"/>
    <property type="match status" value="1"/>
</dbReference>
<dbReference type="InterPro" id="IPR001828">
    <property type="entry name" value="ANF_lig-bd_rcpt"/>
</dbReference>
<feature type="non-terminal residue" evidence="6">
    <location>
        <position position="1"/>
    </location>
</feature>
<evidence type="ECO:0000259" key="5">
    <source>
        <dbReference type="Pfam" id="PF01094"/>
    </source>
</evidence>
<comment type="caution">
    <text evidence="6">The sequence shown here is derived from an EMBL/GenBank/DDBJ whole genome shotgun (WGS) entry which is preliminary data.</text>
</comment>
<gene>
    <name evidence="6" type="ORF">OXD698_LOCUS50234</name>
</gene>
<dbReference type="EMBL" id="CAJOAZ010023758">
    <property type="protein sequence ID" value="CAF4378422.1"/>
    <property type="molecule type" value="Genomic_DNA"/>
</dbReference>
<reference evidence="6" key="1">
    <citation type="submission" date="2021-02" db="EMBL/GenBank/DDBJ databases">
        <authorList>
            <person name="Nowell W R."/>
        </authorList>
    </citation>
    <scope>NUCLEOTIDE SEQUENCE</scope>
</reference>
<evidence type="ECO:0000256" key="2">
    <source>
        <dbReference type="ARBA" id="ARBA00022692"/>
    </source>
</evidence>
<dbReference type="InterPro" id="IPR052612">
    <property type="entry name" value="ANP_Clearance_Receptor"/>
</dbReference>
<name>A0A820MSS0_9BILA</name>
<evidence type="ECO:0000256" key="1">
    <source>
        <dbReference type="ARBA" id="ARBA00004370"/>
    </source>
</evidence>
<sequence>VYEYIVHRYQISKWLNINLQVKDSNCSISLAPHMLVTTMLSTIPDVVFGPFCDLAVAPVARLLHFQNIPLITMGAVSNEFTLQRQTMYSTLFRFGYRTDEL</sequence>
<keyword evidence="4" id="KW-0472">Membrane</keyword>
<dbReference type="GO" id="GO:0016020">
    <property type="term" value="C:membrane"/>
    <property type="evidence" value="ECO:0007669"/>
    <property type="project" value="UniProtKB-SubCell"/>
</dbReference>
<dbReference type="InterPro" id="IPR028082">
    <property type="entry name" value="Peripla_BP_I"/>
</dbReference>
<dbReference type="GO" id="GO:0007165">
    <property type="term" value="P:signal transduction"/>
    <property type="evidence" value="ECO:0007669"/>
    <property type="project" value="TreeGrafter"/>
</dbReference>
<comment type="subcellular location">
    <subcellularLocation>
        <location evidence="1">Membrane</location>
    </subcellularLocation>
</comment>
<dbReference type="PANTHER" id="PTHR44755:SF8">
    <property type="entry name" value="RECEPTOR LIGAND BINDING REGION DOMAIN-CONTAINING PROTEIN"/>
    <property type="match status" value="1"/>
</dbReference>
<dbReference type="Gene3D" id="3.40.50.2300">
    <property type="match status" value="1"/>
</dbReference>
<evidence type="ECO:0000313" key="7">
    <source>
        <dbReference type="Proteomes" id="UP000663844"/>
    </source>
</evidence>
<evidence type="ECO:0000256" key="4">
    <source>
        <dbReference type="ARBA" id="ARBA00023136"/>
    </source>
</evidence>
<dbReference type="Pfam" id="PF01094">
    <property type="entry name" value="ANF_receptor"/>
    <property type="match status" value="1"/>
</dbReference>
<organism evidence="6 7">
    <name type="scientific">Adineta steineri</name>
    <dbReference type="NCBI Taxonomy" id="433720"/>
    <lineage>
        <taxon>Eukaryota</taxon>
        <taxon>Metazoa</taxon>
        <taxon>Spiralia</taxon>
        <taxon>Gnathifera</taxon>
        <taxon>Rotifera</taxon>
        <taxon>Eurotatoria</taxon>
        <taxon>Bdelloidea</taxon>
        <taxon>Adinetida</taxon>
        <taxon>Adinetidae</taxon>
        <taxon>Adineta</taxon>
    </lineage>
</organism>
<keyword evidence="2" id="KW-0812">Transmembrane</keyword>
<dbReference type="GO" id="GO:0038023">
    <property type="term" value="F:signaling receptor activity"/>
    <property type="evidence" value="ECO:0007669"/>
    <property type="project" value="TreeGrafter"/>
</dbReference>
<dbReference type="PANTHER" id="PTHR44755">
    <property type="entry name" value="NATRIURETIC PEPTIDE RECEPTOR 3-RELATED"/>
    <property type="match status" value="1"/>
</dbReference>
<dbReference type="Proteomes" id="UP000663844">
    <property type="component" value="Unassembled WGS sequence"/>
</dbReference>
<accession>A0A820MSS0</accession>
<evidence type="ECO:0000256" key="3">
    <source>
        <dbReference type="ARBA" id="ARBA00022989"/>
    </source>
</evidence>